<dbReference type="RefSeq" id="WP_011480845.1">
    <property type="nucleotide sequence ID" value="NC_007947.1"/>
</dbReference>
<evidence type="ECO:0000313" key="2">
    <source>
        <dbReference type="Proteomes" id="UP000002440"/>
    </source>
</evidence>
<proteinExistence type="predicted"/>
<dbReference type="FunFam" id="2.60.120.620:FF:000051">
    <property type="entry name" value="Uncharacterized protein"/>
    <property type="match status" value="1"/>
</dbReference>
<dbReference type="InterPro" id="IPR018724">
    <property type="entry name" value="2OG-Fe_dioxygenase"/>
</dbReference>
<dbReference type="GO" id="GO:0051213">
    <property type="term" value="F:dioxygenase activity"/>
    <property type="evidence" value="ECO:0000314"/>
    <property type="project" value="CACAO"/>
</dbReference>
<dbReference type="OrthoDB" id="6681382at2"/>
<dbReference type="Proteomes" id="UP000002440">
    <property type="component" value="Chromosome"/>
</dbReference>
<sequence length="272" mass="30951">MVRPASRSERASLRIMNINPWRCEVSEKLLKQVNDKVSLCEKIAAEGFSFVPGQQIREWLLASNSEALQDWQAFDASWDGMPLDEYMADGGRYRRRRFATLSAATEGPIMLEPHQPHYQSREYNSLNGGIARIYEPIPPAVIQGQTMQSILQLSRDLFSHLRPQTRWHIEAHQFRIETNQHERGQPAPEGVHRDGVDYVLVMMVKRVNISSGTTTLHNLDKVVLDSFTLTNPLDCALVDDRRCMHGVTPVEQIDPAKAAYRDVLVVTFTAKL</sequence>
<evidence type="ECO:0008006" key="3">
    <source>
        <dbReference type="Google" id="ProtNLM"/>
    </source>
</evidence>
<dbReference type="KEGG" id="mfa:Mfla_2629"/>
<evidence type="ECO:0000313" key="1">
    <source>
        <dbReference type="EMBL" id="ABE50892.1"/>
    </source>
</evidence>
<organism evidence="1 2">
    <name type="scientific">Methylobacillus flagellatus (strain ATCC 51484 / DSM 6875 / VKM B-1610 / KT)</name>
    <dbReference type="NCBI Taxonomy" id="265072"/>
    <lineage>
        <taxon>Bacteria</taxon>
        <taxon>Pseudomonadati</taxon>
        <taxon>Pseudomonadota</taxon>
        <taxon>Betaproteobacteria</taxon>
        <taxon>Nitrosomonadales</taxon>
        <taxon>Methylophilaceae</taxon>
        <taxon>Methylobacillus</taxon>
    </lineage>
</organism>
<dbReference type="Gene3D" id="2.60.120.620">
    <property type="entry name" value="q2cbj1_9rhob like domain"/>
    <property type="match status" value="1"/>
</dbReference>
<dbReference type="AlphaFoldDB" id="Q1GXZ5"/>
<name>Q1GXZ5_METFK</name>
<dbReference type="EMBL" id="CP000284">
    <property type="protein sequence ID" value="ABE50892.1"/>
    <property type="molecule type" value="Genomic_DNA"/>
</dbReference>
<dbReference type="HOGENOM" id="CLU_078728_0_0_4"/>
<gene>
    <name evidence="1" type="ordered locus">Mfla_2629</name>
</gene>
<reference evidence="1 2" key="1">
    <citation type="submission" date="2006-03" db="EMBL/GenBank/DDBJ databases">
        <title>Complete sequence of Methylobacillus flagellatus KT.</title>
        <authorList>
            <consortium name="US DOE Joint Genome Institute"/>
            <person name="Copeland A."/>
            <person name="Lucas S."/>
            <person name="Lapidus A."/>
            <person name="Barry K."/>
            <person name="Detter J.C."/>
            <person name="Glavina del Rio T."/>
            <person name="Hammon N."/>
            <person name="Israni S."/>
            <person name="Dalin E."/>
            <person name="Tice H."/>
            <person name="Pitluck S."/>
            <person name="Brettin T."/>
            <person name="Bruce D."/>
            <person name="Han C."/>
            <person name="Tapia R."/>
            <person name="Saunders E."/>
            <person name="Gilna P."/>
            <person name="Schmutz J."/>
            <person name="Larimer F."/>
            <person name="Land M."/>
            <person name="Kyrpides N."/>
            <person name="Anderson I."/>
            <person name="Richardson P."/>
        </authorList>
    </citation>
    <scope>NUCLEOTIDE SEQUENCE [LARGE SCALE GENOMIC DNA]</scope>
    <source>
        <strain evidence="2">KT / ATCC 51484 / DSM 6875</strain>
    </source>
</reference>
<accession>Q1GXZ5</accession>
<dbReference type="eggNOG" id="COG4340">
    <property type="taxonomic scope" value="Bacteria"/>
</dbReference>
<protein>
    <recommendedName>
        <fullName evidence="3">2OG-Fe dioxygenase family protein</fullName>
    </recommendedName>
</protein>
<dbReference type="SMR" id="Q1GXZ5"/>
<keyword evidence="2" id="KW-1185">Reference proteome</keyword>
<dbReference type="DNASU" id="4001726"/>
<dbReference type="Pfam" id="PF10014">
    <property type="entry name" value="2OG-Fe_Oxy_2"/>
    <property type="match status" value="1"/>
</dbReference>